<sequence length="215" mass="22344">MRRPPAKKQRYHHGDLRAALVDTAVDLIAERGVAGFSLAEASRRLGVAVSAPYRHFADRDELLAAVGVRACQVLVAAVDTERAGADGPVAELAAISRAYVRFAVAHRPLFDAAFGAKLDRTRYPELDAATRPLKEAFLAAALALSDGDRDRAEALAVAVGVTAHGHATMALLGGFGPGGGTAVDRADAAARALVAGRTALGTYPEGMTRGDHGGR</sequence>
<proteinExistence type="predicted"/>
<dbReference type="Gene3D" id="1.10.357.10">
    <property type="entry name" value="Tetracycline Repressor, domain 2"/>
    <property type="match status" value="1"/>
</dbReference>
<name>A0A8J3J8V1_9ACTN</name>
<dbReference type="Pfam" id="PF13305">
    <property type="entry name" value="TetR_C_33"/>
    <property type="match status" value="1"/>
</dbReference>
<accession>A0A8J3J8V1</accession>
<keyword evidence="7" id="KW-1185">Reference proteome</keyword>
<keyword evidence="1" id="KW-0805">Transcription regulation</keyword>
<evidence type="ECO:0000313" key="6">
    <source>
        <dbReference type="EMBL" id="GID14020.1"/>
    </source>
</evidence>
<organism evidence="6 7">
    <name type="scientific">Actinocatenispora rupis</name>
    <dbReference type="NCBI Taxonomy" id="519421"/>
    <lineage>
        <taxon>Bacteria</taxon>
        <taxon>Bacillati</taxon>
        <taxon>Actinomycetota</taxon>
        <taxon>Actinomycetes</taxon>
        <taxon>Micromonosporales</taxon>
        <taxon>Micromonosporaceae</taxon>
        <taxon>Actinocatenispora</taxon>
    </lineage>
</organism>
<keyword evidence="3" id="KW-0804">Transcription</keyword>
<dbReference type="EMBL" id="BOMB01000028">
    <property type="protein sequence ID" value="GID14020.1"/>
    <property type="molecule type" value="Genomic_DNA"/>
</dbReference>
<gene>
    <name evidence="6" type="ORF">Aru02nite_49090</name>
</gene>
<feature type="DNA-binding region" description="H-T-H motif" evidence="4">
    <location>
        <begin position="37"/>
        <end position="56"/>
    </location>
</feature>
<reference evidence="6" key="1">
    <citation type="submission" date="2021-01" db="EMBL/GenBank/DDBJ databases">
        <title>Whole genome shotgun sequence of Actinocatenispora rupis NBRC 107355.</title>
        <authorList>
            <person name="Komaki H."/>
            <person name="Tamura T."/>
        </authorList>
    </citation>
    <scope>NUCLEOTIDE SEQUENCE</scope>
    <source>
        <strain evidence="6">NBRC 107355</strain>
    </source>
</reference>
<protein>
    <submittedName>
        <fullName evidence="6">TetR family transcriptional regulator</fullName>
    </submittedName>
</protein>
<feature type="domain" description="HTH tetR-type" evidence="5">
    <location>
        <begin position="14"/>
        <end position="74"/>
    </location>
</feature>
<keyword evidence="2 4" id="KW-0238">DNA-binding</keyword>
<dbReference type="InterPro" id="IPR036271">
    <property type="entry name" value="Tet_transcr_reg_TetR-rel_C_sf"/>
</dbReference>
<dbReference type="PROSITE" id="PS50977">
    <property type="entry name" value="HTH_TETR_2"/>
    <property type="match status" value="1"/>
</dbReference>
<dbReference type="GO" id="GO:0003700">
    <property type="term" value="F:DNA-binding transcription factor activity"/>
    <property type="evidence" value="ECO:0007669"/>
    <property type="project" value="TreeGrafter"/>
</dbReference>
<dbReference type="RefSeq" id="WP_203661575.1">
    <property type="nucleotide sequence ID" value="NZ_BAAAZM010000014.1"/>
</dbReference>
<dbReference type="PANTHER" id="PTHR30055:SF220">
    <property type="entry name" value="TETR-FAMILY REGULATORY PROTEIN"/>
    <property type="match status" value="1"/>
</dbReference>
<dbReference type="SUPFAM" id="SSF48498">
    <property type="entry name" value="Tetracyclin repressor-like, C-terminal domain"/>
    <property type="match status" value="1"/>
</dbReference>
<dbReference type="InterPro" id="IPR009057">
    <property type="entry name" value="Homeodomain-like_sf"/>
</dbReference>
<dbReference type="SUPFAM" id="SSF46689">
    <property type="entry name" value="Homeodomain-like"/>
    <property type="match status" value="1"/>
</dbReference>
<evidence type="ECO:0000256" key="2">
    <source>
        <dbReference type="ARBA" id="ARBA00023125"/>
    </source>
</evidence>
<dbReference type="AlphaFoldDB" id="A0A8J3J8V1"/>
<comment type="caution">
    <text evidence="6">The sequence shown here is derived from an EMBL/GenBank/DDBJ whole genome shotgun (WGS) entry which is preliminary data.</text>
</comment>
<evidence type="ECO:0000313" key="7">
    <source>
        <dbReference type="Proteomes" id="UP000612808"/>
    </source>
</evidence>
<dbReference type="GO" id="GO:0000976">
    <property type="term" value="F:transcription cis-regulatory region binding"/>
    <property type="evidence" value="ECO:0007669"/>
    <property type="project" value="TreeGrafter"/>
</dbReference>
<dbReference type="InterPro" id="IPR001647">
    <property type="entry name" value="HTH_TetR"/>
</dbReference>
<dbReference type="Pfam" id="PF00440">
    <property type="entry name" value="TetR_N"/>
    <property type="match status" value="1"/>
</dbReference>
<dbReference type="PANTHER" id="PTHR30055">
    <property type="entry name" value="HTH-TYPE TRANSCRIPTIONAL REGULATOR RUTR"/>
    <property type="match status" value="1"/>
</dbReference>
<evidence type="ECO:0000256" key="4">
    <source>
        <dbReference type="PROSITE-ProRule" id="PRU00335"/>
    </source>
</evidence>
<dbReference type="InterPro" id="IPR025996">
    <property type="entry name" value="MT1864/Rv1816-like_C"/>
</dbReference>
<evidence type="ECO:0000256" key="3">
    <source>
        <dbReference type="ARBA" id="ARBA00023163"/>
    </source>
</evidence>
<evidence type="ECO:0000256" key="1">
    <source>
        <dbReference type="ARBA" id="ARBA00023015"/>
    </source>
</evidence>
<dbReference type="InterPro" id="IPR050109">
    <property type="entry name" value="HTH-type_TetR-like_transc_reg"/>
</dbReference>
<dbReference type="Proteomes" id="UP000612808">
    <property type="component" value="Unassembled WGS sequence"/>
</dbReference>
<dbReference type="PRINTS" id="PR00455">
    <property type="entry name" value="HTHTETR"/>
</dbReference>
<evidence type="ECO:0000259" key="5">
    <source>
        <dbReference type="PROSITE" id="PS50977"/>
    </source>
</evidence>